<reference evidence="2" key="1">
    <citation type="submission" date="2022-06" db="EMBL/GenBank/DDBJ databases">
        <title>Ornithinimicrobium HY1793.</title>
        <authorList>
            <person name="Huang Y."/>
        </authorList>
    </citation>
    <scope>NUCLEOTIDE SEQUENCE</scope>
    <source>
        <strain evidence="2">HY1793</strain>
    </source>
</reference>
<accession>A0ABY4YY82</accession>
<dbReference type="RefSeq" id="WP_252595279.1">
    <property type="nucleotide sequence ID" value="NZ_CP099489.1"/>
</dbReference>
<protein>
    <recommendedName>
        <fullName evidence="4">ABC transporter permease</fullName>
    </recommendedName>
</protein>
<sequence length="341" mass="33925">MTVQTVRDRYENAGETSETATKMRVGTPWSRIAGMVLGVAALLFVVATAFSWPALNSGPHQVPVAVVAPEPVVEQIGGQVAQGLGEDALDLQPVADRAAAEAAIADREVYGAIVLGPDGGEMLTASAASPAIAQLLGQLASSVPAQVGGPLPVTDLAPLPAGDPRGAGLASAVLPLVIAGIVSGAASGLAVRGRGRQLSTLGLLAVAAALVLTSVSQLWLGALEGSFWVNAGVLALGVASVGAVALGLVSRLGLPGVGLTALVMVLLGSPFSGAATGPEMVPVGWGTFGQLLPPGATGTALRSVSWFDGAAWPALLVLVCWLVVGLVLFALPTRRAAAASQ</sequence>
<proteinExistence type="predicted"/>
<keyword evidence="3" id="KW-1185">Reference proteome</keyword>
<evidence type="ECO:0000313" key="3">
    <source>
        <dbReference type="Proteomes" id="UP001056455"/>
    </source>
</evidence>
<feature type="transmembrane region" description="Helical" evidence="1">
    <location>
        <begin position="32"/>
        <end position="52"/>
    </location>
</feature>
<keyword evidence="1" id="KW-1133">Transmembrane helix</keyword>
<feature type="transmembrane region" description="Helical" evidence="1">
    <location>
        <begin position="198"/>
        <end position="220"/>
    </location>
</feature>
<keyword evidence="1" id="KW-0472">Membrane</keyword>
<feature type="transmembrane region" description="Helical" evidence="1">
    <location>
        <begin position="169"/>
        <end position="191"/>
    </location>
</feature>
<feature type="transmembrane region" description="Helical" evidence="1">
    <location>
        <begin position="226"/>
        <end position="249"/>
    </location>
</feature>
<dbReference type="Proteomes" id="UP001056455">
    <property type="component" value="Chromosome"/>
</dbReference>
<evidence type="ECO:0000256" key="1">
    <source>
        <dbReference type="SAM" id="Phobius"/>
    </source>
</evidence>
<evidence type="ECO:0000313" key="2">
    <source>
        <dbReference type="EMBL" id="USQ81743.1"/>
    </source>
</evidence>
<organism evidence="2 3">
    <name type="scientific">Ornithinimicrobium faecis</name>
    <dbReference type="NCBI Taxonomy" id="2934158"/>
    <lineage>
        <taxon>Bacteria</taxon>
        <taxon>Bacillati</taxon>
        <taxon>Actinomycetota</taxon>
        <taxon>Actinomycetes</taxon>
        <taxon>Micrococcales</taxon>
        <taxon>Ornithinimicrobiaceae</taxon>
        <taxon>Ornithinimicrobium</taxon>
    </lineage>
</organism>
<name>A0ABY4YY82_9MICO</name>
<evidence type="ECO:0008006" key="4">
    <source>
        <dbReference type="Google" id="ProtNLM"/>
    </source>
</evidence>
<feature type="transmembrane region" description="Helical" evidence="1">
    <location>
        <begin position="256"/>
        <end position="275"/>
    </location>
</feature>
<dbReference type="EMBL" id="CP099489">
    <property type="protein sequence ID" value="USQ81743.1"/>
    <property type="molecule type" value="Genomic_DNA"/>
</dbReference>
<keyword evidence="1" id="KW-0812">Transmembrane</keyword>
<gene>
    <name evidence="2" type="ORF">NF556_08890</name>
</gene>
<feature type="transmembrane region" description="Helical" evidence="1">
    <location>
        <begin position="310"/>
        <end position="331"/>
    </location>
</feature>